<dbReference type="InterPro" id="IPR008977">
    <property type="entry name" value="PHM/PNGase_F_dom_sf"/>
</dbReference>
<evidence type="ECO:0000313" key="3">
    <source>
        <dbReference type="EMBL" id="QDU44443.1"/>
    </source>
</evidence>
<organism evidence="3 4">
    <name type="scientific">Symmachiella dynata</name>
    <dbReference type="NCBI Taxonomy" id="2527995"/>
    <lineage>
        <taxon>Bacteria</taxon>
        <taxon>Pseudomonadati</taxon>
        <taxon>Planctomycetota</taxon>
        <taxon>Planctomycetia</taxon>
        <taxon>Planctomycetales</taxon>
        <taxon>Planctomycetaceae</taxon>
        <taxon>Symmachiella</taxon>
    </lineage>
</organism>
<dbReference type="InterPro" id="IPR013740">
    <property type="entry name" value="Redoxin"/>
</dbReference>
<name>A0A517ZPS5_9PLAN</name>
<dbReference type="RefSeq" id="WP_197534903.1">
    <property type="nucleotide sequence ID" value="NZ_CP036276.1"/>
</dbReference>
<proteinExistence type="predicted"/>
<dbReference type="KEGG" id="sdyn:Mal52_29250"/>
<gene>
    <name evidence="3" type="ORF">Mal52_29250</name>
</gene>
<dbReference type="EMBL" id="CP036276">
    <property type="protein sequence ID" value="QDU44443.1"/>
    <property type="molecule type" value="Genomic_DNA"/>
</dbReference>
<accession>A0A517ZPS5</accession>
<sequence>MLLNRFVVGLLLSAVSVGLLGRDVAAKENSVKIGQQIEALTFKDIRFLPRTLDDFGDKQAVVIICANTTCPLVKRYLPTIKRLEEKYRDDGVQFVLLNVAASDSLLEMAEFAVQYGIDFPAVKDADGSCVAALGMTRTPEVAVLDGQHRLQYRGRINDQYRIGGALPKATHEYLADAIDAVLKDEPVAVPQTPVDGCLITSPTPVEPNEAITFTKHIEPIIRKHCVECHRPGTEAPFGLTTYDEVAGQGEMIAEVVADGRMPPRFAGHQFKEFYNLREMTSQEREKIEQWVAAEMPRGTYDGIQPPAAVEPVSEGWVIGEPDLVLTMVETHQLPADGYIDYKYVTLPHVFTDDTWVQAIQILPDNPSVVHHCNILSIPVGGNWRNAAFITGKVPGSGPLTLANGVAQRIPAHSVLAMQIHYTSTGQPEESKISVGFRFARGKVKKELRHILLKNNRFEIPPGDGNHPVTSSQTLEEATHGFGLFTHMHLRGKDMTYLAHYPDGKTETLLIIPNYSFDWQMGYRWKPHTKLFPAGTRFEVVAHFDNSTFNPFNPDPKDTVREGQQTFHEMMYGFYFYTHANEDLNMEVDLKTGHAVK</sequence>
<evidence type="ECO:0000256" key="1">
    <source>
        <dbReference type="ARBA" id="ARBA00023157"/>
    </source>
</evidence>
<feature type="domain" description="Thioredoxin" evidence="2">
    <location>
        <begin position="31"/>
        <end position="183"/>
    </location>
</feature>
<evidence type="ECO:0000259" key="2">
    <source>
        <dbReference type="PROSITE" id="PS51352"/>
    </source>
</evidence>
<keyword evidence="4" id="KW-1185">Reference proteome</keyword>
<dbReference type="InterPro" id="IPR047262">
    <property type="entry name" value="PRX-like1"/>
</dbReference>
<dbReference type="SUPFAM" id="SSF49742">
    <property type="entry name" value="PHM/PNGase F"/>
    <property type="match status" value="2"/>
</dbReference>
<dbReference type="InterPro" id="IPR013766">
    <property type="entry name" value="Thioredoxin_domain"/>
</dbReference>
<dbReference type="Pfam" id="PF08534">
    <property type="entry name" value="Redoxin"/>
    <property type="match status" value="1"/>
</dbReference>
<dbReference type="PANTHER" id="PTHR43640">
    <property type="entry name" value="OS07G0260300 PROTEIN"/>
    <property type="match status" value="1"/>
</dbReference>
<dbReference type="SUPFAM" id="SSF52833">
    <property type="entry name" value="Thioredoxin-like"/>
    <property type="match status" value="1"/>
</dbReference>
<dbReference type="Proteomes" id="UP000319383">
    <property type="component" value="Chromosome"/>
</dbReference>
<dbReference type="InterPro" id="IPR014784">
    <property type="entry name" value="Cu2_ascorb_mOase-like_C"/>
</dbReference>
<keyword evidence="1" id="KW-1015">Disulfide bond</keyword>
<dbReference type="GO" id="GO:0016715">
    <property type="term" value="F:oxidoreductase activity, acting on paired donors, with incorporation or reduction of molecular oxygen, reduced ascorbate as one donor, and incorporation of one atom of oxygen"/>
    <property type="evidence" value="ECO:0007669"/>
    <property type="project" value="InterPro"/>
</dbReference>
<evidence type="ECO:0000313" key="4">
    <source>
        <dbReference type="Proteomes" id="UP000319383"/>
    </source>
</evidence>
<dbReference type="AlphaFoldDB" id="A0A517ZPS5"/>
<dbReference type="Gene3D" id="3.40.30.10">
    <property type="entry name" value="Glutaredoxin"/>
    <property type="match status" value="1"/>
</dbReference>
<dbReference type="PROSITE" id="PS51352">
    <property type="entry name" value="THIOREDOXIN_2"/>
    <property type="match status" value="1"/>
</dbReference>
<dbReference type="PANTHER" id="PTHR43640:SF1">
    <property type="entry name" value="THIOREDOXIN-DEPENDENT PEROXIREDOXIN"/>
    <property type="match status" value="1"/>
</dbReference>
<dbReference type="Gene3D" id="2.60.120.230">
    <property type="match status" value="1"/>
</dbReference>
<dbReference type="InterPro" id="IPR036249">
    <property type="entry name" value="Thioredoxin-like_sf"/>
</dbReference>
<reference evidence="3 4" key="1">
    <citation type="submission" date="2019-02" db="EMBL/GenBank/DDBJ databases">
        <title>Deep-cultivation of Planctomycetes and their phenomic and genomic characterization uncovers novel biology.</title>
        <authorList>
            <person name="Wiegand S."/>
            <person name="Jogler M."/>
            <person name="Boedeker C."/>
            <person name="Pinto D."/>
            <person name="Vollmers J."/>
            <person name="Rivas-Marin E."/>
            <person name="Kohn T."/>
            <person name="Peeters S.H."/>
            <person name="Heuer A."/>
            <person name="Rast P."/>
            <person name="Oberbeckmann S."/>
            <person name="Bunk B."/>
            <person name="Jeske O."/>
            <person name="Meyerdierks A."/>
            <person name="Storesund J.E."/>
            <person name="Kallscheuer N."/>
            <person name="Luecker S."/>
            <person name="Lage O.M."/>
            <person name="Pohl T."/>
            <person name="Merkel B.J."/>
            <person name="Hornburger P."/>
            <person name="Mueller R.-W."/>
            <person name="Bruemmer F."/>
            <person name="Labrenz M."/>
            <person name="Spormann A.M."/>
            <person name="Op den Camp H."/>
            <person name="Overmann J."/>
            <person name="Amann R."/>
            <person name="Jetten M.S.M."/>
            <person name="Mascher T."/>
            <person name="Medema M.H."/>
            <person name="Devos D.P."/>
            <person name="Kaster A.-K."/>
            <person name="Ovreas L."/>
            <person name="Rohde M."/>
            <person name="Galperin M.Y."/>
            <person name="Jogler C."/>
        </authorList>
    </citation>
    <scope>NUCLEOTIDE SEQUENCE [LARGE SCALE GENOMIC DNA]</scope>
    <source>
        <strain evidence="3 4">Mal52</strain>
    </source>
</reference>
<protein>
    <submittedName>
        <fullName evidence="3">Thiol-disulfide oxidoreductase</fullName>
    </submittedName>
</protein>